<dbReference type="Pfam" id="PF14649">
    <property type="entry name" value="Spatacsin_C"/>
    <property type="match status" value="1"/>
</dbReference>
<proteinExistence type="predicted"/>
<reference evidence="3 4" key="1">
    <citation type="submission" date="2024-04" db="EMBL/GenBank/DDBJ databases">
        <title>Tritrichomonas musculus Genome.</title>
        <authorList>
            <person name="Alves-Ferreira E."/>
            <person name="Grigg M."/>
            <person name="Lorenzi H."/>
            <person name="Galac M."/>
        </authorList>
    </citation>
    <scope>NUCLEOTIDE SEQUENCE [LARGE SCALE GENOMIC DNA]</scope>
    <source>
        <strain evidence="3 4">EAF2021</strain>
    </source>
</reference>
<feature type="region of interest" description="Disordered" evidence="1">
    <location>
        <begin position="605"/>
        <end position="625"/>
    </location>
</feature>
<evidence type="ECO:0000259" key="2">
    <source>
        <dbReference type="Pfam" id="PF14649"/>
    </source>
</evidence>
<dbReference type="Proteomes" id="UP001470230">
    <property type="component" value="Unassembled WGS sequence"/>
</dbReference>
<evidence type="ECO:0000256" key="1">
    <source>
        <dbReference type="SAM" id="MobiDB-lite"/>
    </source>
</evidence>
<dbReference type="EMBL" id="JAPFFF010000007">
    <property type="protein sequence ID" value="KAK8886160.1"/>
    <property type="molecule type" value="Genomic_DNA"/>
</dbReference>
<keyword evidence="4" id="KW-1185">Reference proteome</keyword>
<feature type="domain" description="Spatacsin C-terminal" evidence="2">
    <location>
        <begin position="1391"/>
        <end position="1664"/>
    </location>
</feature>
<dbReference type="InterPro" id="IPR028103">
    <property type="entry name" value="Spatacsin"/>
</dbReference>
<dbReference type="PANTHER" id="PTHR13650">
    <property type="entry name" value="SPATACSIN"/>
    <property type="match status" value="1"/>
</dbReference>
<evidence type="ECO:0000313" key="4">
    <source>
        <dbReference type="Proteomes" id="UP001470230"/>
    </source>
</evidence>
<gene>
    <name evidence="3" type="ORF">M9Y10_041620</name>
</gene>
<protein>
    <submittedName>
        <fullName evidence="3">Spg11p</fullName>
    </submittedName>
</protein>
<comment type="caution">
    <text evidence="3">The sequence shown here is derived from an EMBL/GenBank/DDBJ whole genome shotgun (WGS) entry which is preliminary data.</text>
</comment>
<sequence length="1735" mass="197286">MSEPTSDGPKISEDQLLNYVLEALHNGNIKDTYPTLKSSFPDYEPENLFRTLVLQQAWVLVCDTKFDEASKLLEELGENPGDQFYEMWRQTTRNRIRTLLYDYLNKKSLLSPQDEEHFQILTKITNRYPNTSFLSAQKHNKSPAMKIIIETAKLPEWQDIIDLSHDFNENKSMIFPELFKVPDEIPVDSPRYFLGNIALIESQPPDVLLLFKQEGSELEKLWLMHCEHKIIEMAAAFKDELDKNKNNPNPKLNCLQFVNLYYKQMNQYEQETLLDTLCISGFFCNAELANFELLLIRICKNKALFDQAWWSHSTLNFVDFFKQFAKYCGERNLYMPFEMFVISHPKTKEIDMSDFEHPMIRFIWDLWIKRDPSAATLSNMQYLAKSNSTDPVELWKSLPSNSLAPLASYVWNKDPTKFLPNSPEVEALSERLKPDYPLLASLVKGEIPHPQPTIKHSHESKWRSPIFTSKYDLELHDLVASHFEQFDFSKVFTDYYGKTPGQPPFPHFDHPKLITTPSEPPYVHYVKALLPVSAFQQATEDGYTKEQFTDLCFDVTKEALTNRQIRLAALTFIELTDLKFKSDLSVDFKLVISIFDYLKDQPNISIGKDGQPDQDDMSISSGSSYENISLSSNIQSSQSQGSIQSVNSKESFSQDKNLDLGQNQGELSPINQIKSELAKVFKTKDQTSAKILQKKLNPKDIDSFLLSALLGVRCNLPLDYAAISHFASLERPAELLLYIDRAAEIGANYSNDKIEEIIRDEMPENPLKAHLLFHLTQVLPEPPAANSPGPNEGEVQPALVVFRALRKKDCSPHVALLQEALSRNEQLYALLATSVEGSDTMLCALITLFTMTPENNDRKTFDVMNPPPRDEMRKILIQTVQNLLLDKKSAELLKALELFSEDSVVTNITRLYRAIEGFSFRKAELALEKINEFLNTEGQDGNEVKNDQLLGDVNINVVLQSFLTLQDSLAKLCAAKSQVHLFRYLELLQNTKPSPFLEQRVKLSKVISSYENFRRAIIKTDLLGDFDKIVSDLVLNHSLALGQAAAKCLDISSAEATQEYLRFQFSAATSPADVLTIHNKIASTVKDANYLFYVGLFASLLPYAQPSHAVDLLKYARKNIIIDDSNKEIVKQLDALLLYLKICQENSIEVKQSAGSSSSVIPTIFEILKVLFPTIESDQIPSQIKVNITSSQMYSIGDITTFLDEPINVAIDYCLDQCKVDDARLICAWRNKNPLSIVLLEAIQKAFTNDEASLTPDEKSSLSKYGTTSNMQKLLDTIAEDAENGKRFKLISLQYKAATMLNWPTTEILNKKTEDYLKSTLPMMTDQWPLVKSLISLGKLSAVSTAECLVESFVSAVTGKSQPKGPNALSINEYGQSFTDFVNLCETPSFVGERLFESAKNLQKNGNQSATSNSLQIIVNIILHASLFTSDIDECADMLDSILDQLISENQTDLIIEAVSVFRDPSLLPRYFQYIISQNKLDALQHGKLSNNVGRVIMNCARHVQNFVPENYFDITLNYKLYRDHAELQMECGTRLLEGNPDKPQLQEASRHFLLALSYFLHEKCYSLSMECLKKLSLISLQLEISDPPVLHLNKDQAINLMCTKEFPFALTVAVAYDTDTEENWARAIFEQAIKKPGEDFLTPYQYFRPITAALCDGVVKYFKDEMQKGENSDAKKKVEMNGMTERMKQFLYNIPNLVERYRVAKELDFQDQIDTMKEVNPVVCEWCEKVLLNE</sequence>
<dbReference type="PANTHER" id="PTHR13650:SF0">
    <property type="entry name" value="SPATACSIN"/>
    <property type="match status" value="1"/>
</dbReference>
<accession>A0ABR2K7Y0</accession>
<evidence type="ECO:0000313" key="3">
    <source>
        <dbReference type="EMBL" id="KAK8886160.1"/>
    </source>
</evidence>
<name>A0ABR2K7Y0_9EUKA</name>
<organism evidence="3 4">
    <name type="scientific">Tritrichomonas musculus</name>
    <dbReference type="NCBI Taxonomy" id="1915356"/>
    <lineage>
        <taxon>Eukaryota</taxon>
        <taxon>Metamonada</taxon>
        <taxon>Parabasalia</taxon>
        <taxon>Tritrichomonadida</taxon>
        <taxon>Tritrichomonadidae</taxon>
        <taxon>Tritrichomonas</taxon>
    </lineage>
</organism>
<dbReference type="InterPro" id="IPR028107">
    <property type="entry name" value="Spatacsin_C_dom"/>
</dbReference>